<accession>A0ABV9CEU3</accession>
<dbReference type="RefSeq" id="WP_380839248.1">
    <property type="nucleotide sequence ID" value="NZ_JBHSFP010000004.1"/>
</dbReference>
<evidence type="ECO:0000313" key="3">
    <source>
        <dbReference type="Proteomes" id="UP001596004"/>
    </source>
</evidence>
<protein>
    <submittedName>
        <fullName evidence="2">Uncharacterized protein</fullName>
    </submittedName>
</protein>
<comment type="caution">
    <text evidence="2">The sequence shown here is derived from an EMBL/GenBank/DDBJ whole genome shotgun (WGS) entry which is preliminary data.</text>
</comment>
<dbReference type="Proteomes" id="UP001596004">
    <property type="component" value="Unassembled WGS sequence"/>
</dbReference>
<feature type="compositionally biased region" description="Low complexity" evidence="1">
    <location>
        <begin position="82"/>
        <end position="103"/>
    </location>
</feature>
<evidence type="ECO:0000256" key="1">
    <source>
        <dbReference type="SAM" id="MobiDB-lite"/>
    </source>
</evidence>
<name>A0ABV9CEU3_9ACTN</name>
<dbReference type="EMBL" id="JBHSFP010000004">
    <property type="protein sequence ID" value="MFC4531019.1"/>
    <property type="molecule type" value="Genomic_DNA"/>
</dbReference>
<feature type="region of interest" description="Disordered" evidence="1">
    <location>
        <begin position="40"/>
        <end position="113"/>
    </location>
</feature>
<keyword evidence="3" id="KW-1185">Reference proteome</keyword>
<evidence type="ECO:0000313" key="2">
    <source>
        <dbReference type="EMBL" id="MFC4531019.1"/>
    </source>
</evidence>
<reference evidence="3" key="1">
    <citation type="journal article" date="2019" name="Int. J. Syst. Evol. Microbiol.">
        <title>The Global Catalogue of Microorganisms (GCM) 10K type strain sequencing project: providing services to taxonomists for standard genome sequencing and annotation.</title>
        <authorList>
            <consortium name="The Broad Institute Genomics Platform"/>
            <consortium name="The Broad Institute Genome Sequencing Center for Infectious Disease"/>
            <person name="Wu L."/>
            <person name="Ma J."/>
        </authorList>
    </citation>
    <scope>NUCLEOTIDE SEQUENCE [LARGE SCALE GENOMIC DNA]</scope>
    <source>
        <strain evidence="3">CGMCC 4.7132</strain>
    </source>
</reference>
<organism evidence="2 3">
    <name type="scientific">Sphaerisporangium dianthi</name>
    <dbReference type="NCBI Taxonomy" id="1436120"/>
    <lineage>
        <taxon>Bacteria</taxon>
        <taxon>Bacillati</taxon>
        <taxon>Actinomycetota</taxon>
        <taxon>Actinomycetes</taxon>
        <taxon>Streptosporangiales</taxon>
        <taxon>Streptosporangiaceae</taxon>
        <taxon>Sphaerisporangium</taxon>
    </lineage>
</organism>
<gene>
    <name evidence="2" type="ORF">ACFO60_09615</name>
</gene>
<proteinExistence type="predicted"/>
<sequence length="113" mass="11096">MSNPQYVIVTFRRPLGDTGQPGRQEWPSSSAVTAETFAVNAGGPEGDGEGDGGAGLADVSGVCGEDGGDAAPDGGPEVGVGSAATPEPAPPHAVAVAHAQASTTRPRPRCFGV</sequence>